<evidence type="ECO:0000256" key="1">
    <source>
        <dbReference type="ARBA" id="ARBA00022630"/>
    </source>
</evidence>
<dbReference type="EMBL" id="UINC01174460">
    <property type="protein sequence ID" value="SVD80598.1"/>
    <property type="molecule type" value="Genomic_DNA"/>
</dbReference>
<evidence type="ECO:0000259" key="6">
    <source>
        <dbReference type="Pfam" id="PF07992"/>
    </source>
</evidence>
<dbReference type="InterPro" id="IPR008255">
    <property type="entry name" value="Pyr_nucl-diS_OxRdtase_2_AS"/>
</dbReference>
<dbReference type="PANTHER" id="PTHR48105">
    <property type="entry name" value="THIOREDOXIN REDUCTASE 1-RELATED-RELATED"/>
    <property type="match status" value="1"/>
</dbReference>
<evidence type="ECO:0000256" key="5">
    <source>
        <dbReference type="ARBA" id="ARBA00023284"/>
    </source>
</evidence>
<keyword evidence="2" id="KW-0274">FAD</keyword>
<dbReference type="PRINTS" id="PR00368">
    <property type="entry name" value="FADPNR"/>
</dbReference>
<keyword evidence="4" id="KW-1015">Disulfide bond</keyword>
<reference evidence="7" key="1">
    <citation type="submission" date="2018-05" db="EMBL/GenBank/DDBJ databases">
        <authorList>
            <person name="Lanie J.A."/>
            <person name="Ng W.-L."/>
            <person name="Kazmierczak K.M."/>
            <person name="Andrzejewski T.M."/>
            <person name="Davidsen T.M."/>
            <person name="Wayne K.J."/>
            <person name="Tettelin H."/>
            <person name="Glass J.I."/>
            <person name="Rusch D."/>
            <person name="Podicherti R."/>
            <person name="Tsui H.-C.T."/>
            <person name="Winkler M.E."/>
        </authorList>
    </citation>
    <scope>NUCLEOTIDE SEQUENCE</scope>
</reference>
<feature type="domain" description="FAD/NAD(P)-binding" evidence="6">
    <location>
        <begin position="6"/>
        <end position="169"/>
    </location>
</feature>
<evidence type="ECO:0000256" key="3">
    <source>
        <dbReference type="ARBA" id="ARBA00023002"/>
    </source>
</evidence>
<sequence>MSEIENVIIIGSGPAAYTAALYTSRANLNPLIIEGEFDPEHHPDLPGGQLMITTDVENYPGFPEGITGPDLMTHFRKQAVRFGTRVETAWIDRVDFSERPFSLYAGKKGWKASAVILATGAGANWLGIESETELRKTGTVSACATCDGALPHFRNKHLAVVGGGDSAVE</sequence>
<feature type="non-terminal residue" evidence="7">
    <location>
        <position position="169"/>
    </location>
</feature>
<dbReference type="Pfam" id="PF07992">
    <property type="entry name" value="Pyr_redox_2"/>
    <property type="match status" value="1"/>
</dbReference>
<dbReference type="GO" id="GO:0016668">
    <property type="term" value="F:oxidoreductase activity, acting on a sulfur group of donors, NAD(P) as acceptor"/>
    <property type="evidence" value="ECO:0007669"/>
    <property type="project" value="UniProtKB-ARBA"/>
</dbReference>
<dbReference type="InterPro" id="IPR050097">
    <property type="entry name" value="Ferredoxin-NADP_redctase_2"/>
</dbReference>
<dbReference type="AlphaFoldDB" id="A0A382YDK5"/>
<evidence type="ECO:0000313" key="7">
    <source>
        <dbReference type="EMBL" id="SVD80598.1"/>
    </source>
</evidence>
<keyword evidence="1" id="KW-0285">Flavoprotein</keyword>
<dbReference type="InterPro" id="IPR023753">
    <property type="entry name" value="FAD/NAD-binding_dom"/>
</dbReference>
<keyword evidence="5" id="KW-0676">Redox-active center</keyword>
<evidence type="ECO:0000256" key="4">
    <source>
        <dbReference type="ARBA" id="ARBA00023157"/>
    </source>
</evidence>
<organism evidence="7">
    <name type="scientific">marine metagenome</name>
    <dbReference type="NCBI Taxonomy" id="408172"/>
    <lineage>
        <taxon>unclassified sequences</taxon>
        <taxon>metagenomes</taxon>
        <taxon>ecological metagenomes</taxon>
    </lineage>
</organism>
<dbReference type="Gene3D" id="3.50.50.60">
    <property type="entry name" value="FAD/NAD(P)-binding domain"/>
    <property type="match status" value="2"/>
</dbReference>
<proteinExistence type="predicted"/>
<dbReference type="PRINTS" id="PR00469">
    <property type="entry name" value="PNDRDTASEII"/>
</dbReference>
<accession>A0A382YDK5</accession>
<gene>
    <name evidence="7" type="ORF">METZ01_LOCUS433452</name>
</gene>
<name>A0A382YDK5_9ZZZZ</name>
<evidence type="ECO:0000256" key="2">
    <source>
        <dbReference type="ARBA" id="ARBA00022827"/>
    </source>
</evidence>
<protein>
    <recommendedName>
        <fullName evidence="6">FAD/NAD(P)-binding domain-containing protein</fullName>
    </recommendedName>
</protein>
<dbReference type="SUPFAM" id="SSF51905">
    <property type="entry name" value="FAD/NAD(P)-binding domain"/>
    <property type="match status" value="1"/>
</dbReference>
<dbReference type="PROSITE" id="PS00573">
    <property type="entry name" value="PYRIDINE_REDOX_2"/>
    <property type="match status" value="1"/>
</dbReference>
<keyword evidence="3" id="KW-0560">Oxidoreductase</keyword>
<dbReference type="InterPro" id="IPR036188">
    <property type="entry name" value="FAD/NAD-bd_sf"/>
</dbReference>